<dbReference type="GO" id="GO:0005762">
    <property type="term" value="C:mitochondrial large ribosomal subunit"/>
    <property type="evidence" value="ECO:0007669"/>
    <property type="project" value="TreeGrafter"/>
</dbReference>
<evidence type="ECO:0000313" key="9">
    <source>
        <dbReference type="EMBL" id="CAH0555854.1"/>
    </source>
</evidence>
<keyword evidence="10" id="KW-1185">Reference proteome</keyword>
<dbReference type="OrthoDB" id="268521at2759"/>
<keyword evidence="6" id="KW-0687">Ribonucleoprotein</keyword>
<dbReference type="AlphaFoldDB" id="A0A9P0B3T6"/>
<dbReference type="Gene3D" id="3.90.1170.10">
    <property type="entry name" value="Ribosomal protein L10e/L16"/>
    <property type="match status" value="1"/>
</dbReference>
<evidence type="ECO:0000256" key="3">
    <source>
        <dbReference type="ARBA" id="ARBA00022946"/>
    </source>
</evidence>
<dbReference type="Pfam" id="PF00252">
    <property type="entry name" value="Ribosomal_L16"/>
    <property type="match status" value="1"/>
</dbReference>
<evidence type="ECO:0000256" key="1">
    <source>
        <dbReference type="ARBA" id="ARBA00004173"/>
    </source>
</evidence>
<dbReference type="GO" id="GO:0019843">
    <property type="term" value="F:rRNA binding"/>
    <property type="evidence" value="ECO:0007669"/>
    <property type="project" value="InterPro"/>
</dbReference>
<evidence type="ECO:0000256" key="5">
    <source>
        <dbReference type="ARBA" id="ARBA00023128"/>
    </source>
</evidence>
<dbReference type="InterPro" id="IPR000114">
    <property type="entry name" value="Ribosomal_uL16_bact-type"/>
</dbReference>
<accession>A0A9P0B3T6</accession>
<dbReference type="PANTHER" id="PTHR12220">
    <property type="entry name" value="50S/60S RIBOSOMAL PROTEIN L16"/>
    <property type="match status" value="1"/>
</dbReference>
<keyword evidence="4" id="KW-0689">Ribosomal protein</keyword>
<keyword evidence="5" id="KW-0496">Mitochondrion</keyword>
<dbReference type="InterPro" id="IPR047873">
    <property type="entry name" value="Ribosomal_uL16"/>
</dbReference>
<evidence type="ECO:0000256" key="2">
    <source>
        <dbReference type="ARBA" id="ARBA00008931"/>
    </source>
</evidence>
<comment type="subcellular location">
    <subcellularLocation>
        <location evidence="1">Mitochondrion</location>
    </subcellularLocation>
</comment>
<dbReference type="GO" id="GO:0032543">
    <property type="term" value="P:mitochondrial translation"/>
    <property type="evidence" value="ECO:0007669"/>
    <property type="project" value="TreeGrafter"/>
</dbReference>
<dbReference type="FunFam" id="3.90.1170.10:FF:000005">
    <property type="entry name" value="39S ribosomal protein L16, mitochondrial"/>
    <property type="match status" value="1"/>
</dbReference>
<dbReference type="PANTHER" id="PTHR12220:SF13">
    <property type="entry name" value="LARGE RIBOSOMAL SUBUNIT PROTEIN UL16M"/>
    <property type="match status" value="1"/>
</dbReference>
<dbReference type="EMBL" id="OV121135">
    <property type="protein sequence ID" value="CAH0555854.1"/>
    <property type="molecule type" value="Genomic_DNA"/>
</dbReference>
<dbReference type="CDD" id="cd01433">
    <property type="entry name" value="Ribosomal_L16_L10e"/>
    <property type="match status" value="1"/>
</dbReference>
<dbReference type="GO" id="GO:0003735">
    <property type="term" value="F:structural constituent of ribosome"/>
    <property type="evidence" value="ECO:0007669"/>
    <property type="project" value="InterPro"/>
</dbReference>
<evidence type="ECO:0000256" key="6">
    <source>
        <dbReference type="ARBA" id="ARBA00023274"/>
    </source>
</evidence>
<dbReference type="InterPro" id="IPR016180">
    <property type="entry name" value="Ribosomal_uL16_dom"/>
</dbReference>
<protein>
    <recommendedName>
        <fullName evidence="7">Large ribosomal subunit protein uL16m</fullName>
    </recommendedName>
    <alternativeName>
        <fullName evidence="8">39S ribosomal protein L16, mitochondrial</fullName>
    </alternativeName>
</protein>
<name>A0A9P0B3T6_BRAAE</name>
<evidence type="ECO:0000256" key="4">
    <source>
        <dbReference type="ARBA" id="ARBA00022980"/>
    </source>
</evidence>
<dbReference type="Proteomes" id="UP001154078">
    <property type="component" value="Chromosome 4"/>
</dbReference>
<dbReference type="SUPFAM" id="SSF54686">
    <property type="entry name" value="Ribosomal protein L16p/L10e"/>
    <property type="match status" value="1"/>
</dbReference>
<reference evidence="9" key="1">
    <citation type="submission" date="2021-12" db="EMBL/GenBank/DDBJ databases">
        <authorList>
            <person name="King R."/>
        </authorList>
    </citation>
    <scope>NUCLEOTIDE SEQUENCE</scope>
</reference>
<dbReference type="GO" id="GO:0005743">
    <property type="term" value="C:mitochondrial inner membrane"/>
    <property type="evidence" value="ECO:0007669"/>
    <property type="project" value="UniProtKB-ARBA"/>
</dbReference>
<dbReference type="InterPro" id="IPR036920">
    <property type="entry name" value="Ribosomal_uL16_sf"/>
</dbReference>
<proteinExistence type="inferred from homology"/>
<evidence type="ECO:0000256" key="8">
    <source>
        <dbReference type="ARBA" id="ARBA00035440"/>
    </source>
</evidence>
<keyword evidence="3" id="KW-0809">Transit peptide</keyword>
<comment type="similarity">
    <text evidence="2">Belongs to the universal ribosomal protein uL16 family.</text>
</comment>
<sequence>MNTQKLLNLRVPVVSLVQKCGLKHYQAPPKYDHVEFPEKPKLKYIDKVPQLPAAIKPPKMQKNLKLMRGPEPVHNFLLHKQYGIMALCGGRIKWGHFEMMRLTVGRKMDLNRMFAVWRIDSPWQPITKKGQGQRMGGGKGAIDHYVTPVKAGRIILEIGGKCEFAEVKKFLDDISNKLPFRATAVSQQMLDEMNAREQWQEENNQNPYTMKYVIQNNMGGCRKWLKPIDLKYFGKYT</sequence>
<organism evidence="9 10">
    <name type="scientific">Brassicogethes aeneus</name>
    <name type="common">Rape pollen beetle</name>
    <name type="synonym">Meligethes aeneus</name>
    <dbReference type="NCBI Taxonomy" id="1431903"/>
    <lineage>
        <taxon>Eukaryota</taxon>
        <taxon>Metazoa</taxon>
        <taxon>Ecdysozoa</taxon>
        <taxon>Arthropoda</taxon>
        <taxon>Hexapoda</taxon>
        <taxon>Insecta</taxon>
        <taxon>Pterygota</taxon>
        <taxon>Neoptera</taxon>
        <taxon>Endopterygota</taxon>
        <taxon>Coleoptera</taxon>
        <taxon>Polyphaga</taxon>
        <taxon>Cucujiformia</taxon>
        <taxon>Nitidulidae</taxon>
        <taxon>Meligethinae</taxon>
        <taxon>Brassicogethes</taxon>
    </lineage>
</organism>
<gene>
    <name evidence="9" type="ORF">MELIAE_LOCUS7116</name>
</gene>
<evidence type="ECO:0000256" key="7">
    <source>
        <dbReference type="ARBA" id="ARBA00035302"/>
    </source>
</evidence>
<evidence type="ECO:0000313" key="10">
    <source>
        <dbReference type="Proteomes" id="UP001154078"/>
    </source>
</evidence>